<name>A0A6G4A494_9BACL</name>
<organism evidence="1">
    <name type="scientific">Paenibacillus sp. SYP-B3998</name>
    <dbReference type="NCBI Taxonomy" id="2678564"/>
    <lineage>
        <taxon>Bacteria</taxon>
        <taxon>Bacillati</taxon>
        <taxon>Bacillota</taxon>
        <taxon>Bacilli</taxon>
        <taxon>Bacillales</taxon>
        <taxon>Paenibacillaceae</taxon>
        <taxon>Paenibacillus</taxon>
    </lineage>
</organism>
<accession>A0A6G4A494</accession>
<dbReference type="AlphaFoldDB" id="A0A6G4A494"/>
<proteinExistence type="predicted"/>
<reference evidence="1" key="1">
    <citation type="submission" date="2020-02" db="EMBL/GenBank/DDBJ databases">
        <authorList>
            <person name="Shen X.-R."/>
            <person name="Zhang Y.-X."/>
        </authorList>
    </citation>
    <scope>NUCLEOTIDE SEQUENCE</scope>
    <source>
        <strain evidence="1">SYP-B3998</strain>
    </source>
</reference>
<dbReference type="EMBL" id="JAAIKC010000014">
    <property type="protein sequence ID" value="NEW09150.1"/>
    <property type="molecule type" value="Genomic_DNA"/>
</dbReference>
<sequence length="139" mass="15556">MVEFFGRFAISVSVIVSESYSKHYSEKHSASILLYGTIEMSFEVDFETDTGDINDDSIEVRVGAFEVAEYEALNKDRDYFGFDDDDTNCVDCGRTNAEHQKENHDPVCSKCATKYSLCPECGYLFELGSIGAFCNGCDK</sequence>
<protein>
    <submittedName>
        <fullName evidence="1">Uncharacterized protein</fullName>
    </submittedName>
</protein>
<evidence type="ECO:0000313" key="1">
    <source>
        <dbReference type="EMBL" id="NEW09150.1"/>
    </source>
</evidence>
<comment type="caution">
    <text evidence="1">The sequence shown here is derived from an EMBL/GenBank/DDBJ whole genome shotgun (WGS) entry which is preliminary data.</text>
</comment>
<gene>
    <name evidence="1" type="ORF">GK047_24550</name>
</gene>